<evidence type="ECO:0000256" key="2">
    <source>
        <dbReference type="ARBA" id="ARBA00008156"/>
    </source>
</evidence>
<evidence type="ECO:0000256" key="1">
    <source>
        <dbReference type="ARBA" id="ARBA00001931"/>
    </source>
</evidence>
<keyword evidence="6" id="KW-1185">Reference proteome</keyword>
<dbReference type="CDD" id="cd10280">
    <property type="entry name" value="PQQ_mGDH"/>
    <property type="match status" value="1"/>
</dbReference>
<evidence type="ECO:0000259" key="4">
    <source>
        <dbReference type="Pfam" id="PF01011"/>
    </source>
</evidence>
<evidence type="ECO:0000313" key="5">
    <source>
        <dbReference type="EMBL" id="MCO6048003.1"/>
    </source>
</evidence>
<dbReference type="InterPro" id="IPR017511">
    <property type="entry name" value="PQQ_mDH"/>
</dbReference>
<dbReference type="GO" id="GO:0048038">
    <property type="term" value="F:quinone binding"/>
    <property type="evidence" value="ECO:0007669"/>
    <property type="project" value="InterPro"/>
</dbReference>
<dbReference type="PANTHER" id="PTHR32303">
    <property type="entry name" value="QUINOPROTEIN ALCOHOL DEHYDROGENASE (CYTOCHROME C)"/>
    <property type="match status" value="1"/>
</dbReference>
<keyword evidence="3" id="KW-0560">Oxidoreductase</keyword>
<dbReference type="EMBL" id="JAMXLR010000095">
    <property type="protein sequence ID" value="MCO6048003.1"/>
    <property type="molecule type" value="Genomic_DNA"/>
</dbReference>
<dbReference type="Proteomes" id="UP001155241">
    <property type="component" value="Unassembled WGS sequence"/>
</dbReference>
<comment type="cofactor">
    <cofactor evidence="1">
        <name>pyrroloquinoline quinone</name>
        <dbReference type="ChEBI" id="CHEBI:58442"/>
    </cofactor>
</comment>
<comment type="caution">
    <text evidence="5">The sequence shown here is derived from an EMBL/GenBank/DDBJ whole genome shotgun (WGS) entry which is preliminary data.</text>
</comment>
<dbReference type="GO" id="GO:0016614">
    <property type="term" value="F:oxidoreductase activity, acting on CH-OH group of donors"/>
    <property type="evidence" value="ECO:0007669"/>
    <property type="project" value="InterPro"/>
</dbReference>
<dbReference type="InterPro" id="IPR011047">
    <property type="entry name" value="Quinoprotein_ADH-like_sf"/>
</dbReference>
<sequence length="638" mass="68044">MFKAGTISQAICAFLVAVAIGGQGRADAPAGPDWPYVGGNAGGMRYSTLDEIHRENVGRLEPAWTFATGELNADGTGPTIECTPIVVEGVMYITTGNRVVVALDAATGEEIWRFDPHSLPYPHGLASGGVNRGCAYWSDGKAGGERRILHGTSDGRLFSLDAATGKLDPKFGARGVRDMRLELTPAEAKLSYGPTSAPAVWKNLVIVGYSCGEGPDVSAPGDIRAFDVRTGDEVWRFHTVPQPGEFGHDTWEGDSWKHRGGANAWPGLTVDIERGMVFAGTGSAAFDFFGGDRAGENLFANCTLALDAATGKRVWHFQSVHHDLLDHDLPTPPNLVTVEHDGKAIDAAVQVTKTGYVYLFDRQTGEPLFDVVETPAPASTIAAEKPWPTQPIPVRPPPLVAQHFDETNVTNIGEANRQDVLRQLEGLRYGPAFNPPSLDGTVAVPGFHGGANWSGASFDPTSGLLYVNVTNCPNIVTLLDDGPPSSKKYGTYRQLGYIQFRDHEGYPAIAPPWGELVAVDLNRGDIAWRTTLGEFHELTERGIPPTGTESFGGTIVTAGGLVLIAGTKDEKFRALDKSTGEVLWQHKLPAGGYATPATYAVNGKQFVVIAAGGAGKQRTKAGDKFIAFALPDTTKSGE</sequence>
<evidence type="ECO:0000256" key="3">
    <source>
        <dbReference type="ARBA" id="ARBA00023002"/>
    </source>
</evidence>
<reference evidence="5" key="1">
    <citation type="submission" date="2022-06" db="EMBL/GenBank/DDBJ databases">
        <title>Aeoliella straminimaris, a novel planctomycete from sediments.</title>
        <authorList>
            <person name="Vitorino I.R."/>
            <person name="Lage O.M."/>
        </authorList>
    </citation>
    <scope>NUCLEOTIDE SEQUENCE</scope>
    <source>
        <strain evidence="5">ICT_H6.2</strain>
    </source>
</reference>
<organism evidence="5 6">
    <name type="scientific">Aeoliella straminimaris</name>
    <dbReference type="NCBI Taxonomy" id="2954799"/>
    <lineage>
        <taxon>Bacteria</taxon>
        <taxon>Pseudomonadati</taxon>
        <taxon>Planctomycetota</taxon>
        <taxon>Planctomycetia</taxon>
        <taxon>Pirellulales</taxon>
        <taxon>Lacipirellulaceae</taxon>
        <taxon>Aeoliella</taxon>
    </lineage>
</organism>
<accession>A0A9X2FGJ7</accession>
<dbReference type="SMART" id="SM00564">
    <property type="entry name" value="PQQ"/>
    <property type="match status" value="5"/>
</dbReference>
<dbReference type="Gene3D" id="2.140.10.10">
    <property type="entry name" value="Quinoprotein alcohol dehydrogenase-like superfamily"/>
    <property type="match status" value="1"/>
</dbReference>
<proteinExistence type="inferred from homology"/>
<evidence type="ECO:0000313" key="6">
    <source>
        <dbReference type="Proteomes" id="UP001155241"/>
    </source>
</evidence>
<dbReference type="RefSeq" id="WP_252856118.1">
    <property type="nucleotide sequence ID" value="NZ_JAMXLR010000095.1"/>
</dbReference>
<dbReference type="Pfam" id="PF01011">
    <property type="entry name" value="PQQ"/>
    <property type="match status" value="1"/>
</dbReference>
<name>A0A9X2FGJ7_9BACT</name>
<comment type="similarity">
    <text evidence="2">Belongs to the bacterial PQQ dehydrogenase family.</text>
</comment>
<dbReference type="AlphaFoldDB" id="A0A9X2FGJ7"/>
<feature type="domain" description="Pyrrolo-quinoline quinone repeat" evidence="4">
    <location>
        <begin position="34"/>
        <end position="607"/>
    </location>
</feature>
<gene>
    <name evidence="5" type="ORF">NG895_29220</name>
</gene>
<dbReference type="PANTHER" id="PTHR32303:SF4">
    <property type="entry name" value="QUINOPROTEIN GLUCOSE DEHYDROGENASE"/>
    <property type="match status" value="1"/>
</dbReference>
<dbReference type="InterPro" id="IPR018391">
    <property type="entry name" value="PQQ_b-propeller_rpt"/>
</dbReference>
<dbReference type="SUPFAM" id="SSF50998">
    <property type="entry name" value="Quinoprotein alcohol dehydrogenase-like"/>
    <property type="match status" value="1"/>
</dbReference>
<protein>
    <submittedName>
        <fullName evidence="5">Pyrroloquinoline quinone-dependent dehydrogenase</fullName>
    </submittedName>
</protein>
<dbReference type="InterPro" id="IPR002372">
    <property type="entry name" value="PQQ_rpt_dom"/>
</dbReference>
<dbReference type="GO" id="GO:0016020">
    <property type="term" value="C:membrane"/>
    <property type="evidence" value="ECO:0007669"/>
    <property type="project" value="InterPro"/>
</dbReference>